<name>A0A382N499_9ZZZZ</name>
<protein>
    <recommendedName>
        <fullName evidence="2">Sulfatase N-terminal domain-containing protein</fullName>
    </recommendedName>
</protein>
<dbReference type="InterPro" id="IPR000917">
    <property type="entry name" value="Sulfatase_N"/>
</dbReference>
<sequence>MRTLAPILLLFLANLLPAERKPDVLLIMSDDMGYSDLGCFGGEIRTPNIDSLATGGLRFTNFYSENMCWVSRASLLTGIYHRTSLKNGGLHPRCLTLPEALRSSGYVNLMSGKWHLAGKGGQTIYPNDRGFDHFYGILGGAASFFAPYSLSRNRK</sequence>
<dbReference type="PANTHER" id="PTHR42693">
    <property type="entry name" value="ARYLSULFATASE FAMILY MEMBER"/>
    <property type="match status" value="1"/>
</dbReference>
<dbReference type="SUPFAM" id="SSF53649">
    <property type="entry name" value="Alkaline phosphatase-like"/>
    <property type="match status" value="1"/>
</dbReference>
<evidence type="ECO:0000256" key="1">
    <source>
        <dbReference type="ARBA" id="ARBA00008779"/>
    </source>
</evidence>
<evidence type="ECO:0000259" key="2">
    <source>
        <dbReference type="Pfam" id="PF00884"/>
    </source>
</evidence>
<reference evidence="3" key="1">
    <citation type="submission" date="2018-05" db="EMBL/GenBank/DDBJ databases">
        <authorList>
            <person name="Lanie J.A."/>
            <person name="Ng W.-L."/>
            <person name="Kazmierczak K.M."/>
            <person name="Andrzejewski T.M."/>
            <person name="Davidsen T.M."/>
            <person name="Wayne K.J."/>
            <person name="Tettelin H."/>
            <person name="Glass J.I."/>
            <person name="Rusch D."/>
            <person name="Podicherti R."/>
            <person name="Tsui H.-C.T."/>
            <person name="Winkler M.E."/>
        </authorList>
    </citation>
    <scope>NUCLEOTIDE SEQUENCE</scope>
</reference>
<dbReference type="InterPro" id="IPR050738">
    <property type="entry name" value="Sulfatase"/>
</dbReference>
<comment type="similarity">
    <text evidence="1">Belongs to the sulfatase family.</text>
</comment>
<feature type="non-terminal residue" evidence="3">
    <location>
        <position position="155"/>
    </location>
</feature>
<gene>
    <name evidence="3" type="ORF">METZ01_LOCUS308444</name>
</gene>
<proteinExistence type="inferred from homology"/>
<dbReference type="GO" id="GO:0004065">
    <property type="term" value="F:arylsulfatase activity"/>
    <property type="evidence" value="ECO:0007669"/>
    <property type="project" value="TreeGrafter"/>
</dbReference>
<dbReference type="PANTHER" id="PTHR42693:SF33">
    <property type="entry name" value="ARYLSULFATASE"/>
    <property type="match status" value="1"/>
</dbReference>
<dbReference type="InterPro" id="IPR017850">
    <property type="entry name" value="Alkaline_phosphatase_core_sf"/>
</dbReference>
<evidence type="ECO:0000313" key="3">
    <source>
        <dbReference type="EMBL" id="SVC55590.1"/>
    </source>
</evidence>
<dbReference type="AlphaFoldDB" id="A0A382N499"/>
<accession>A0A382N499</accession>
<dbReference type="Pfam" id="PF00884">
    <property type="entry name" value="Sulfatase"/>
    <property type="match status" value="1"/>
</dbReference>
<dbReference type="EMBL" id="UINC01097677">
    <property type="protein sequence ID" value="SVC55590.1"/>
    <property type="molecule type" value="Genomic_DNA"/>
</dbReference>
<feature type="domain" description="Sulfatase N-terminal" evidence="2">
    <location>
        <begin position="22"/>
        <end position="143"/>
    </location>
</feature>
<organism evidence="3">
    <name type="scientific">marine metagenome</name>
    <dbReference type="NCBI Taxonomy" id="408172"/>
    <lineage>
        <taxon>unclassified sequences</taxon>
        <taxon>metagenomes</taxon>
        <taxon>ecological metagenomes</taxon>
    </lineage>
</organism>
<dbReference type="Gene3D" id="3.40.720.10">
    <property type="entry name" value="Alkaline Phosphatase, subunit A"/>
    <property type="match status" value="1"/>
</dbReference>